<evidence type="ECO:0000313" key="10">
    <source>
        <dbReference type="WBParaSite" id="MCU_010420-RA"/>
    </source>
</evidence>
<evidence type="ECO:0000256" key="7">
    <source>
        <dbReference type="ARBA" id="ARBA00035545"/>
    </source>
</evidence>
<evidence type="ECO:0000256" key="3">
    <source>
        <dbReference type="ARBA" id="ARBA00022980"/>
    </source>
</evidence>
<keyword evidence="9" id="KW-1185">Reference proteome</keyword>
<dbReference type="EMBL" id="UXSR01005893">
    <property type="protein sequence ID" value="VDD83931.1"/>
    <property type="molecule type" value="Genomic_DNA"/>
</dbReference>
<protein>
    <recommendedName>
        <fullName evidence="6">Large ribosomal subunit protein mL49</fullName>
    </recommendedName>
    <alternativeName>
        <fullName evidence="7">39S ribosomal protein L49, mitochondrial</fullName>
    </alternativeName>
</protein>
<dbReference type="GO" id="GO:0005762">
    <property type="term" value="C:mitochondrial large ribosomal subunit"/>
    <property type="evidence" value="ECO:0007669"/>
    <property type="project" value="TreeGrafter"/>
</dbReference>
<sequence>MASIGLYRVSHKMSMPLFSSIARHVNIKSWPTLDNPWRERLDVSKKGTFPPNYVVSKEEFKFVEMLKPADLIPPPPAGVDVTPSGWVPPRPELSSKKPYTVTRSRNHMLPVYLHQKGRKRREQTHGTRMLTVITKVGGDMWALASDLEALLKPKCEAGQFLCQVDEATQKIIIDGIFLEEVAAFLLENGF</sequence>
<dbReference type="OrthoDB" id="19439at2759"/>
<comment type="similarity">
    <text evidence="2">Belongs to the mitochondrion-specific ribosomal protein mL49 family.</text>
</comment>
<dbReference type="Gene3D" id="3.30.780.10">
    <property type="entry name" value="SUI1-like domain"/>
    <property type="match status" value="1"/>
</dbReference>
<evidence type="ECO:0000256" key="6">
    <source>
        <dbReference type="ARBA" id="ARBA00035191"/>
    </source>
</evidence>
<dbReference type="AlphaFoldDB" id="A0A0R3UPZ3"/>
<evidence type="ECO:0000256" key="5">
    <source>
        <dbReference type="ARBA" id="ARBA00023274"/>
    </source>
</evidence>
<evidence type="ECO:0000256" key="2">
    <source>
        <dbReference type="ARBA" id="ARBA00005677"/>
    </source>
</evidence>
<dbReference type="FunFam" id="3.30.780.10:FF:000009">
    <property type="entry name" value="39S ribosomal protein L49, mitochondrial"/>
    <property type="match status" value="1"/>
</dbReference>
<dbReference type="PANTHER" id="PTHR13477">
    <property type="entry name" value="MITOCHONDRIAL 39S RIBOSOMAL PROTEIN L49"/>
    <property type="match status" value="1"/>
</dbReference>
<gene>
    <name evidence="8" type="ORF">MCOS_LOCUS9934</name>
</gene>
<comment type="subcellular location">
    <subcellularLocation>
        <location evidence="1">Mitochondrion</location>
    </subcellularLocation>
</comment>
<dbReference type="GO" id="GO:0003735">
    <property type="term" value="F:structural constituent of ribosome"/>
    <property type="evidence" value="ECO:0007669"/>
    <property type="project" value="InterPro"/>
</dbReference>
<dbReference type="STRING" id="53468.A0A0R3UPZ3"/>
<keyword evidence="5" id="KW-0687">Ribonucleoprotein</keyword>
<organism evidence="8 9">
    <name type="scientific">Mesocestoides corti</name>
    <name type="common">Flatworm</name>
    <dbReference type="NCBI Taxonomy" id="53468"/>
    <lineage>
        <taxon>Eukaryota</taxon>
        <taxon>Metazoa</taxon>
        <taxon>Spiralia</taxon>
        <taxon>Lophotrochozoa</taxon>
        <taxon>Platyhelminthes</taxon>
        <taxon>Cestoda</taxon>
        <taxon>Eucestoda</taxon>
        <taxon>Cyclophyllidea</taxon>
        <taxon>Mesocestoididae</taxon>
        <taxon>Mesocestoides</taxon>
    </lineage>
</organism>
<dbReference type="Proteomes" id="UP000267029">
    <property type="component" value="Unassembled WGS sequence"/>
</dbReference>
<keyword evidence="3" id="KW-0689">Ribosomal protein</keyword>
<accession>A0A0R3UPZ3</accession>
<dbReference type="InterPro" id="IPR007740">
    <property type="entry name" value="Ribosomal_mL49"/>
</dbReference>
<dbReference type="WBParaSite" id="MCU_010420-RA">
    <property type="protein sequence ID" value="MCU_010420-RA"/>
    <property type="gene ID" value="MCU_010420"/>
</dbReference>
<reference evidence="8 9" key="1">
    <citation type="submission" date="2018-10" db="EMBL/GenBank/DDBJ databases">
        <authorList>
            <consortium name="Pathogen Informatics"/>
        </authorList>
    </citation>
    <scope>NUCLEOTIDE SEQUENCE [LARGE SCALE GENOMIC DNA]</scope>
</reference>
<evidence type="ECO:0000313" key="8">
    <source>
        <dbReference type="EMBL" id="VDD83931.1"/>
    </source>
</evidence>
<dbReference type="Pfam" id="PF05046">
    <property type="entry name" value="Img2"/>
    <property type="match status" value="1"/>
</dbReference>
<dbReference type="PANTHER" id="PTHR13477:SF0">
    <property type="entry name" value="LARGE RIBOSOMAL SUBUNIT PROTEIN ML49"/>
    <property type="match status" value="1"/>
</dbReference>
<evidence type="ECO:0000313" key="9">
    <source>
        <dbReference type="Proteomes" id="UP000267029"/>
    </source>
</evidence>
<dbReference type="GO" id="GO:0006412">
    <property type="term" value="P:translation"/>
    <property type="evidence" value="ECO:0007669"/>
    <property type="project" value="InterPro"/>
</dbReference>
<evidence type="ECO:0000256" key="4">
    <source>
        <dbReference type="ARBA" id="ARBA00023128"/>
    </source>
</evidence>
<keyword evidence="4" id="KW-0496">Mitochondrion</keyword>
<evidence type="ECO:0000256" key="1">
    <source>
        <dbReference type="ARBA" id="ARBA00004173"/>
    </source>
</evidence>
<reference evidence="10" key="2">
    <citation type="submission" date="2019-11" db="UniProtKB">
        <authorList>
            <consortium name="WormBaseParasite"/>
        </authorList>
    </citation>
    <scope>IDENTIFICATION</scope>
</reference>
<name>A0A0R3UPZ3_MESCO</name>
<proteinExistence type="inferred from homology"/>